<evidence type="ECO:0000256" key="5">
    <source>
        <dbReference type="SAM" id="MobiDB-lite"/>
    </source>
</evidence>
<evidence type="ECO:0000256" key="6">
    <source>
        <dbReference type="SAM" id="Phobius"/>
    </source>
</evidence>
<dbReference type="Pfam" id="PF05154">
    <property type="entry name" value="TM2"/>
    <property type="match status" value="1"/>
</dbReference>
<feature type="compositionally biased region" description="Basic and acidic residues" evidence="5">
    <location>
        <begin position="1"/>
        <end position="14"/>
    </location>
</feature>
<evidence type="ECO:0000256" key="2">
    <source>
        <dbReference type="ARBA" id="ARBA00022692"/>
    </source>
</evidence>
<comment type="caution">
    <text evidence="8">The sequence shown here is derived from an EMBL/GenBank/DDBJ whole genome shotgun (WGS) entry which is preliminary data.</text>
</comment>
<accession>A0A918BZ39</accession>
<proteinExistence type="predicted"/>
<evidence type="ECO:0000313" key="9">
    <source>
        <dbReference type="Proteomes" id="UP000603865"/>
    </source>
</evidence>
<gene>
    <name evidence="8" type="ORF">GCM10008957_05510</name>
</gene>
<evidence type="ECO:0000313" key="8">
    <source>
        <dbReference type="EMBL" id="GGQ96197.1"/>
    </source>
</evidence>
<reference evidence="8" key="1">
    <citation type="journal article" date="2014" name="Int. J. Syst. Evol. Microbiol.">
        <title>Complete genome sequence of Corynebacterium casei LMG S-19264T (=DSM 44701T), isolated from a smear-ripened cheese.</title>
        <authorList>
            <consortium name="US DOE Joint Genome Institute (JGI-PGF)"/>
            <person name="Walter F."/>
            <person name="Albersmeier A."/>
            <person name="Kalinowski J."/>
            <person name="Ruckert C."/>
        </authorList>
    </citation>
    <scope>NUCLEOTIDE SEQUENCE</scope>
    <source>
        <strain evidence="8">JCM 31311</strain>
    </source>
</reference>
<name>A0A918BZ39_9DEIO</name>
<dbReference type="AlphaFoldDB" id="A0A918BZ39"/>
<keyword evidence="9" id="KW-1185">Reference proteome</keyword>
<feature type="region of interest" description="Disordered" evidence="5">
    <location>
        <begin position="1"/>
        <end position="72"/>
    </location>
</feature>
<keyword evidence="3 6" id="KW-1133">Transmembrane helix</keyword>
<feature type="transmembrane region" description="Helical" evidence="6">
    <location>
        <begin position="117"/>
        <end position="148"/>
    </location>
</feature>
<feature type="transmembrane region" description="Helical" evidence="6">
    <location>
        <begin position="84"/>
        <end position="105"/>
    </location>
</feature>
<feature type="domain" description="TM2" evidence="7">
    <location>
        <begin position="81"/>
        <end position="126"/>
    </location>
</feature>
<keyword evidence="2 6" id="KW-0812">Transmembrane</keyword>
<protein>
    <recommendedName>
        <fullName evidence="7">TM2 domain-containing protein</fullName>
    </recommendedName>
</protein>
<dbReference type="InterPro" id="IPR007829">
    <property type="entry name" value="TM2"/>
</dbReference>
<dbReference type="GO" id="GO:0016020">
    <property type="term" value="C:membrane"/>
    <property type="evidence" value="ECO:0007669"/>
    <property type="project" value="UniProtKB-SubCell"/>
</dbReference>
<reference evidence="8" key="2">
    <citation type="submission" date="2020-09" db="EMBL/GenBank/DDBJ databases">
        <authorList>
            <person name="Sun Q."/>
            <person name="Ohkuma M."/>
        </authorList>
    </citation>
    <scope>NUCLEOTIDE SEQUENCE</scope>
    <source>
        <strain evidence="8">JCM 31311</strain>
    </source>
</reference>
<dbReference type="Proteomes" id="UP000603865">
    <property type="component" value="Unassembled WGS sequence"/>
</dbReference>
<sequence>MLIKGDDMTNDPDRFGVQAPAGSAGNSGRVSLDKTAPDADGSAPYGGVPVPPSPVSQQGGPSPWPNSAGQSAPLPQSDIAQKKLIAGLLGIFLGSLGVHKFYLGINQSGIIMLGLTVGGWILFTLLAIILIGFVFLLLPAAVGLIGLIEGILYLTKTDADFEREYVVGKKLWF</sequence>
<evidence type="ECO:0000256" key="1">
    <source>
        <dbReference type="ARBA" id="ARBA00004141"/>
    </source>
</evidence>
<keyword evidence="4 6" id="KW-0472">Membrane</keyword>
<organism evidence="8 9">
    <name type="scientific">Deinococcus ruber</name>
    <dbReference type="NCBI Taxonomy" id="1848197"/>
    <lineage>
        <taxon>Bacteria</taxon>
        <taxon>Thermotogati</taxon>
        <taxon>Deinococcota</taxon>
        <taxon>Deinococci</taxon>
        <taxon>Deinococcales</taxon>
        <taxon>Deinococcaceae</taxon>
        <taxon>Deinococcus</taxon>
    </lineage>
</organism>
<evidence type="ECO:0000256" key="3">
    <source>
        <dbReference type="ARBA" id="ARBA00022989"/>
    </source>
</evidence>
<evidence type="ECO:0000256" key="4">
    <source>
        <dbReference type="ARBA" id="ARBA00023136"/>
    </source>
</evidence>
<dbReference type="EMBL" id="BMQL01000002">
    <property type="protein sequence ID" value="GGQ96197.1"/>
    <property type="molecule type" value="Genomic_DNA"/>
</dbReference>
<comment type="subcellular location">
    <subcellularLocation>
        <location evidence="1">Membrane</location>
        <topology evidence="1">Multi-pass membrane protein</topology>
    </subcellularLocation>
</comment>
<evidence type="ECO:0000259" key="7">
    <source>
        <dbReference type="Pfam" id="PF05154"/>
    </source>
</evidence>